<proteinExistence type="predicted"/>
<dbReference type="AlphaFoldDB" id="A0A6J7LKY4"/>
<feature type="compositionally biased region" description="Polar residues" evidence="1">
    <location>
        <begin position="210"/>
        <end position="221"/>
    </location>
</feature>
<protein>
    <submittedName>
        <fullName evidence="2">Unannotated protein</fullName>
    </submittedName>
</protein>
<accession>A0A6J7LKY4</accession>
<reference evidence="2" key="1">
    <citation type="submission" date="2020-05" db="EMBL/GenBank/DDBJ databases">
        <authorList>
            <person name="Chiriac C."/>
            <person name="Salcher M."/>
            <person name="Ghai R."/>
            <person name="Kavagutti S V."/>
        </authorList>
    </citation>
    <scope>NUCLEOTIDE SEQUENCE</scope>
</reference>
<evidence type="ECO:0000256" key="1">
    <source>
        <dbReference type="SAM" id="MobiDB-lite"/>
    </source>
</evidence>
<gene>
    <name evidence="2" type="ORF">UFOPK3772_02956</name>
</gene>
<sequence>MVTPDELVARWTGWRSKGSRPFPWPCHAALEIGASQEPACGDHDSTVECTLAYFPHALVTARTTPVAVRARLHELSRIDGPAGWPACQHARDTHHGAPRAAEAARLPAIAVRCAMIADLSPDETALTVCGTTYAIPAGRPLGALQHRQAGRGMMDPSPSPRVRCCSPCPRRRAKLGVSSRPSWHFAGGAVRCESRGHDRVGVGGFDGRGQSSPQHLRQPASSLRGPPASATVKLLGVRPGFARGPS</sequence>
<name>A0A6J7LKY4_9ZZZZ</name>
<evidence type="ECO:0000313" key="2">
    <source>
        <dbReference type="EMBL" id="CAB4967413.1"/>
    </source>
</evidence>
<dbReference type="EMBL" id="CAFBNE010000140">
    <property type="protein sequence ID" value="CAB4967413.1"/>
    <property type="molecule type" value="Genomic_DNA"/>
</dbReference>
<feature type="region of interest" description="Disordered" evidence="1">
    <location>
        <begin position="201"/>
        <end position="232"/>
    </location>
</feature>
<organism evidence="2">
    <name type="scientific">freshwater metagenome</name>
    <dbReference type="NCBI Taxonomy" id="449393"/>
    <lineage>
        <taxon>unclassified sequences</taxon>
        <taxon>metagenomes</taxon>
        <taxon>ecological metagenomes</taxon>
    </lineage>
</organism>